<evidence type="ECO:0000313" key="4">
    <source>
        <dbReference type="Proteomes" id="UP001055429"/>
    </source>
</evidence>
<evidence type="ECO:0000256" key="2">
    <source>
        <dbReference type="SAM" id="Phobius"/>
    </source>
</evidence>
<keyword evidence="4" id="KW-1185">Reference proteome</keyword>
<proteinExistence type="predicted"/>
<evidence type="ECO:0000313" key="3">
    <source>
        <dbReference type="EMBL" id="URI14196.1"/>
    </source>
</evidence>
<dbReference type="RefSeq" id="WP_250201411.1">
    <property type="nucleotide sequence ID" value="NZ_CP097649.1"/>
</dbReference>
<keyword evidence="2" id="KW-0812">Transmembrane</keyword>
<dbReference type="Proteomes" id="UP001055429">
    <property type="component" value="Chromosome"/>
</dbReference>
<name>A0ABY4SK26_9CAUL</name>
<dbReference type="EMBL" id="CP097649">
    <property type="protein sequence ID" value="URI14196.1"/>
    <property type="molecule type" value="Genomic_DNA"/>
</dbReference>
<accession>A0ABY4SK26</accession>
<sequence length="109" mass="12168">MQPPVHPVRPASRADDYRVRPTAEPKSWAPRVAEADWTWDAPRPETRPETRNVFTHNVQRYSRPAPLETPETEIDAEPQLPPPPRWMLAIAGAAVAALMGALLGGFMHV</sequence>
<evidence type="ECO:0000256" key="1">
    <source>
        <dbReference type="SAM" id="MobiDB-lite"/>
    </source>
</evidence>
<keyword evidence="2" id="KW-0472">Membrane</keyword>
<feature type="transmembrane region" description="Helical" evidence="2">
    <location>
        <begin position="86"/>
        <end position="106"/>
    </location>
</feature>
<feature type="compositionally biased region" description="Basic and acidic residues" evidence="1">
    <location>
        <begin position="12"/>
        <end position="23"/>
    </location>
</feature>
<organism evidence="3 4">
    <name type="scientific">Brevundimonas albigilva</name>
    <dbReference type="NCBI Taxonomy" id="1312364"/>
    <lineage>
        <taxon>Bacteria</taxon>
        <taxon>Pseudomonadati</taxon>
        <taxon>Pseudomonadota</taxon>
        <taxon>Alphaproteobacteria</taxon>
        <taxon>Caulobacterales</taxon>
        <taxon>Caulobacteraceae</taxon>
        <taxon>Brevundimonas</taxon>
    </lineage>
</organism>
<feature type="region of interest" description="Disordered" evidence="1">
    <location>
        <begin position="1"/>
        <end position="26"/>
    </location>
</feature>
<reference evidence="3" key="1">
    <citation type="submission" date="2022-05" db="EMBL/GenBank/DDBJ databases">
        <title>Brevundimonas albigilva TT17 genome sequence.</title>
        <authorList>
            <person name="Lee K."/>
            <person name="Son H."/>
        </authorList>
    </citation>
    <scope>NUCLEOTIDE SEQUENCE</scope>
    <source>
        <strain evidence="3">TT17</strain>
    </source>
</reference>
<keyword evidence="2" id="KW-1133">Transmembrane helix</keyword>
<protein>
    <submittedName>
        <fullName evidence="3">Uncharacterized protein</fullName>
    </submittedName>
</protein>
<feature type="region of interest" description="Disordered" evidence="1">
    <location>
        <begin position="61"/>
        <end position="80"/>
    </location>
</feature>
<gene>
    <name evidence="3" type="ORF">M8231_10190</name>
</gene>